<feature type="domain" description="CENP-V/GFA" evidence="5">
    <location>
        <begin position="2"/>
        <end position="119"/>
    </location>
</feature>
<keyword evidence="4" id="KW-0456">Lyase</keyword>
<gene>
    <name evidence="6" type="ORF">EZH22_25785</name>
</gene>
<evidence type="ECO:0000313" key="6">
    <source>
        <dbReference type="EMBL" id="QRG06328.1"/>
    </source>
</evidence>
<dbReference type="EMBL" id="CP063362">
    <property type="protein sequence ID" value="QRG06328.1"/>
    <property type="molecule type" value="Genomic_DNA"/>
</dbReference>
<evidence type="ECO:0000313" key="7">
    <source>
        <dbReference type="Proteomes" id="UP000596427"/>
    </source>
</evidence>
<dbReference type="InterPro" id="IPR011057">
    <property type="entry name" value="Mss4-like_sf"/>
</dbReference>
<dbReference type="KEGG" id="xdi:EZH22_25785"/>
<dbReference type="Pfam" id="PF04828">
    <property type="entry name" value="GFA"/>
    <property type="match status" value="1"/>
</dbReference>
<keyword evidence="3" id="KW-0862">Zinc</keyword>
<comment type="similarity">
    <text evidence="1">Belongs to the Gfa family.</text>
</comment>
<evidence type="ECO:0000256" key="3">
    <source>
        <dbReference type="ARBA" id="ARBA00022833"/>
    </source>
</evidence>
<evidence type="ECO:0000256" key="4">
    <source>
        <dbReference type="ARBA" id="ARBA00023239"/>
    </source>
</evidence>
<dbReference type="SUPFAM" id="SSF51316">
    <property type="entry name" value="Mss4-like"/>
    <property type="match status" value="1"/>
</dbReference>
<dbReference type="PANTHER" id="PTHR33337">
    <property type="entry name" value="GFA DOMAIN-CONTAINING PROTEIN"/>
    <property type="match status" value="1"/>
</dbReference>
<dbReference type="Proteomes" id="UP000596427">
    <property type="component" value="Chromosome"/>
</dbReference>
<dbReference type="InterPro" id="IPR006913">
    <property type="entry name" value="CENP-V/GFA"/>
</dbReference>
<organism evidence="6 7">
    <name type="scientific">Xanthobacter dioxanivorans</name>
    <dbReference type="NCBI Taxonomy" id="2528964"/>
    <lineage>
        <taxon>Bacteria</taxon>
        <taxon>Pseudomonadati</taxon>
        <taxon>Pseudomonadota</taxon>
        <taxon>Alphaproteobacteria</taxon>
        <taxon>Hyphomicrobiales</taxon>
        <taxon>Xanthobacteraceae</taxon>
        <taxon>Xanthobacter</taxon>
    </lineage>
</organism>
<reference evidence="6 7" key="1">
    <citation type="submission" date="2020-10" db="EMBL/GenBank/DDBJ databases">
        <title>Degradation of 1,4-Dioxane by Xanthobacter sp. YN2, via a Novel Group-2 Soluble Di-Iron Monooxygenase.</title>
        <authorList>
            <person name="Ma F."/>
            <person name="Wang Y."/>
            <person name="Yang J."/>
            <person name="Guo H."/>
            <person name="Su D."/>
            <person name="Yu L."/>
        </authorList>
    </citation>
    <scope>NUCLEOTIDE SEQUENCE [LARGE SCALE GENOMIC DNA]</scope>
    <source>
        <strain evidence="6 7">YN2</strain>
    </source>
</reference>
<name>A0A974PMH4_9HYPH</name>
<dbReference type="Gene3D" id="3.90.1590.10">
    <property type="entry name" value="glutathione-dependent formaldehyde- activating enzyme (gfa)"/>
    <property type="match status" value="1"/>
</dbReference>
<dbReference type="PANTHER" id="PTHR33337:SF40">
    <property type="entry name" value="CENP-V_GFA DOMAIN-CONTAINING PROTEIN-RELATED"/>
    <property type="match status" value="1"/>
</dbReference>
<evidence type="ECO:0000256" key="2">
    <source>
        <dbReference type="ARBA" id="ARBA00022723"/>
    </source>
</evidence>
<keyword evidence="2" id="KW-0479">Metal-binding</keyword>
<sequence length="136" mass="14515">MITGGCLCGAVRFRVPSAPVSARVCWCRLCQKIGAGSGTVNAVFEKQGLQVEGDLTDYESVADSGNRMHRRFCRVCGTPVFSESEARPDLVLIRVGALDDPEVARPAATIWVNSAPTWACIDAGLPTVEQQPPPSP</sequence>
<dbReference type="AlphaFoldDB" id="A0A974PMH4"/>
<evidence type="ECO:0000259" key="5">
    <source>
        <dbReference type="PROSITE" id="PS51891"/>
    </source>
</evidence>
<accession>A0A974PMH4</accession>
<protein>
    <submittedName>
        <fullName evidence="6">GFA family protein</fullName>
    </submittedName>
</protein>
<keyword evidence="7" id="KW-1185">Reference proteome</keyword>
<evidence type="ECO:0000256" key="1">
    <source>
        <dbReference type="ARBA" id="ARBA00005495"/>
    </source>
</evidence>
<dbReference type="PROSITE" id="PS51891">
    <property type="entry name" value="CENP_V_GFA"/>
    <property type="match status" value="1"/>
</dbReference>
<proteinExistence type="inferred from homology"/>
<dbReference type="GO" id="GO:0016846">
    <property type="term" value="F:carbon-sulfur lyase activity"/>
    <property type="evidence" value="ECO:0007669"/>
    <property type="project" value="InterPro"/>
</dbReference>
<dbReference type="GO" id="GO:0046872">
    <property type="term" value="F:metal ion binding"/>
    <property type="evidence" value="ECO:0007669"/>
    <property type="project" value="UniProtKB-KW"/>
</dbReference>